<comment type="caution">
    <text evidence="1">The sequence shown here is derived from an EMBL/GenBank/DDBJ whole genome shotgun (WGS) entry which is preliminary data.</text>
</comment>
<name>A0A367ZMU7_9BACT</name>
<protein>
    <submittedName>
        <fullName evidence="1">Uncharacterized protein</fullName>
    </submittedName>
</protein>
<gene>
    <name evidence="1" type="ORF">OZSIB_1198</name>
</gene>
<sequence length="148" mass="17079">MKSVQCPVCHQAIYSETFSPGESFPCPHCEFQLIVETYDQNPKVHTPEDLFQSLNWAQGIWKNGRLFLTPQKLAVLGEMFVRAIGLTDWSQMTPDQLRQRLAESEQAQKILKEKKLDQPVLQIERMLLDLFLNIKLKEVGQHDSRPNG</sequence>
<reference evidence="1 2" key="1">
    <citation type="submission" date="2018-05" db="EMBL/GenBank/DDBJ databases">
        <title>A metagenomic window into the 2 km-deep terrestrial subsurface aquifer revealed taxonomically and functionally diverse microbial community comprising novel uncultured bacterial lineages.</title>
        <authorList>
            <person name="Kadnikov V.V."/>
            <person name="Mardanov A.V."/>
            <person name="Beletsky A.V."/>
            <person name="Banks D."/>
            <person name="Pimenov N.V."/>
            <person name="Frank Y.A."/>
            <person name="Karnachuk O.V."/>
            <person name="Ravin N.V."/>
        </authorList>
    </citation>
    <scope>NUCLEOTIDE SEQUENCE [LARGE SCALE GENOMIC DNA]</scope>
    <source>
        <strain evidence="1">BY5</strain>
    </source>
</reference>
<accession>A0A367ZMU7</accession>
<evidence type="ECO:0000313" key="2">
    <source>
        <dbReference type="Proteomes" id="UP000252355"/>
    </source>
</evidence>
<organism evidence="1 2">
    <name type="scientific">Candidatus Ozemobacter sibiricus</name>
    <dbReference type="NCBI Taxonomy" id="2268124"/>
    <lineage>
        <taxon>Bacteria</taxon>
        <taxon>Candidatus Ozemobacteria</taxon>
        <taxon>Candidatus Ozemobacterales</taxon>
        <taxon>Candidatus Ozemobacteraceae</taxon>
        <taxon>Candidatus Ozemobacter</taxon>
    </lineage>
</organism>
<dbReference type="Proteomes" id="UP000252355">
    <property type="component" value="Unassembled WGS sequence"/>
</dbReference>
<dbReference type="AlphaFoldDB" id="A0A367ZMU7"/>
<evidence type="ECO:0000313" key="1">
    <source>
        <dbReference type="EMBL" id="RCK78671.1"/>
    </source>
</evidence>
<dbReference type="EMBL" id="QOQW01000020">
    <property type="protein sequence ID" value="RCK78671.1"/>
    <property type="molecule type" value="Genomic_DNA"/>
</dbReference>
<proteinExistence type="predicted"/>